<dbReference type="Gene3D" id="3.40.50.300">
    <property type="entry name" value="P-loop containing nucleotide triphosphate hydrolases"/>
    <property type="match status" value="1"/>
</dbReference>
<dbReference type="InterPro" id="IPR027417">
    <property type="entry name" value="P-loop_NTPase"/>
</dbReference>
<dbReference type="EMBL" id="JAFLQZ010000001">
    <property type="protein sequence ID" value="MBO0356367.1"/>
    <property type="molecule type" value="Genomic_DNA"/>
</dbReference>
<dbReference type="SUPFAM" id="SSF52540">
    <property type="entry name" value="P-loop containing nucleoside triphosphate hydrolases"/>
    <property type="match status" value="1"/>
</dbReference>
<protein>
    <submittedName>
        <fullName evidence="2">AAA family ATPase</fullName>
    </submittedName>
</protein>
<evidence type="ECO:0000259" key="1">
    <source>
        <dbReference type="Pfam" id="PF13304"/>
    </source>
</evidence>
<comment type="caution">
    <text evidence="2">The sequence shown here is derived from an EMBL/GenBank/DDBJ whole genome shotgun (WGS) entry which is preliminary data.</text>
</comment>
<dbReference type="GO" id="GO:0016887">
    <property type="term" value="F:ATP hydrolysis activity"/>
    <property type="evidence" value="ECO:0007669"/>
    <property type="project" value="InterPro"/>
</dbReference>
<dbReference type="InterPro" id="IPR003959">
    <property type="entry name" value="ATPase_AAA_core"/>
</dbReference>
<organism evidence="2 3">
    <name type="scientific">Hymenobacter telluris</name>
    <dbReference type="NCBI Taxonomy" id="2816474"/>
    <lineage>
        <taxon>Bacteria</taxon>
        <taxon>Pseudomonadati</taxon>
        <taxon>Bacteroidota</taxon>
        <taxon>Cytophagia</taxon>
        <taxon>Cytophagales</taxon>
        <taxon>Hymenobacteraceae</taxon>
        <taxon>Hymenobacter</taxon>
    </lineage>
</organism>
<evidence type="ECO:0000313" key="2">
    <source>
        <dbReference type="EMBL" id="MBO0356367.1"/>
    </source>
</evidence>
<keyword evidence="3" id="KW-1185">Reference proteome</keyword>
<dbReference type="GO" id="GO:0005524">
    <property type="term" value="F:ATP binding"/>
    <property type="evidence" value="ECO:0007669"/>
    <property type="project" value="InterPro"/>
</dbReference>
<sequence>MHSGILRLREVNLSKINTNRPYSIIDASSGEQSVVIGFLGIASQIKDNSLICIDEPEICLHPEWQEKYIKLLLDTFKHYKGCHFLIATHSPQIISNLDTNNCFVLSMDTGKITNADSLINNSIDFQLANVFKSPGFKNEYLSRIALSVFTKVSSKKQFDNKDTENYTVLISQENFLDREDPVYTLLLAIKKLHKLYARN</sequence>
<dbReference type="PANTHER" id="PTHR43581:SF2">
    <property type="entry name" value="EXCINUCLEASE ATPASE SUBUNIT"/>
    <property type="match status" value="1"/>
</dbReference>
<dbReference type="RefSeq" id="WP_206979884.1">
    <property type="nucleotide sequence ID" value="NZ_JAFLQZ010000001.1"/>
</dbReference>
<proteinExistence type="predicted"/>
<reference evidence="2" key="1">
    <citation type="submission" date="2021-03" db="EMBL/GenBank/DDBJ databases">
        <authorList>
            <person name="Kim M.K."/>
        </authorList>
    </citation>
    <scope>NUCLEOTIDE SEQUENCE</scope>
    <source>
        <strain evidence="2">BT186</strain>
    </source>
</reference>
<dbReference type="Pfam" id="PF13304">
    <property type="entry name" value="AAA_21"/>
    <property type="match status" value="1"/>
</dbReference>
<dbReference type="PANTHER" id="PTHR43581">
    <property type="entry name" value="ATP/GTP PHOSPHATASE"/>
    <property type="match status" value="1"/>
</dbReference>
<dbReference type="InterPro" id="IPR051396">
    <property type="entry name" value="Bact_Antivir_Def_Nuclease"/>
</dbReference>
<evidence type="ECO:0000313" key="3">
    <source>
        <dbReference type="Proteomes" id="UP000664144"/>
    </source>
</evidence>
<dbReference type="Proteomes" id="UP000664144">
    <property type="component" value="Unassembled WGS sequence"/>
</dbReference>
<dbReference type="AlphaFoldDB" id="A0A939JBK6"/>
<accession>A0A939JBK6</accession>
<feature type="domain" description="ATPase AAA-type core" evidence="1">
    <location>
        <begin position="26"/>
        <end position="95"/>
    </location>
</feature>
<gene>
    <name evidence="2" type="ORF">J0X19_00280</name>
</gene>
<name>A0A939JBK6_9BACT</name>